<feature type="compositionally biased region" description="Low complexity" evidence="1">
    <location>
        <begin position="45"/>
        <end position="61"/>
    </location>
</feature>
<evidence type="ECO:0000313" key="2">
    <source>
        <dbReference type="EMBL" id="CAB4693451.1"/>
    </source>
</evidence>
<evidence type="ECO:0000256" key="1">
    <source>
        <dbReference type="SAM" id="MobiDB-lite"/>
    </source>
</evidence>
<feature type="region of interest" description="Disordered" evidence="1">
    <location>
        <begin position="31"/>
        <end position="61"/>
    </location>
</feature>
<name>A0A6J6P2L7_9ZZZZ</name>
<gene>
    <name evidence="2" type="ORF">UFOPK2579_00550</name>
</gene>
<organism evidence="2">
    <name type="scientific">freshwater metagenome</name>
    <dbReference type="NCBI Taxonomy" id="449393"/>
    <lineage>
        <taxon>unclassified sequences</taxon>
        <taxon>metagenomes</taxon>
        <taxon>ecological metagenomes</taxon>
    </lineage>
</organism>
<sequence>MSLPALTRSLAARALLGALIGPLVLGACSGESVPDASPTQGTSVTAADPSPDTAATPGDAATIDPNSPFVVAASAVATRSRDQVLLLHAMSLATTGSGDLPRDQIPGLARRASADLADQIADCTVLTPPEGSPAAALAAALSDYRGLARELARWQPADGALPPAYFDRLATTDRRWQIALRDLGDLAGTDLLAGLPELVMPA</sequence>
<protein>
    <submittedName>
        <fullName evidence="2">Unannotated protein</fullName>
    </submittedName>
</protein>
<dbReference type="AlphaFoldDB" id="A0A6J6P2L7"/>
<dbReference type="EMBL" id="CAEZXR010000045">
    <property type="protein sequence ID" value="CAB4693451.1"/>
    <property type="molecule type" value="Genomic_DNA"/>
</dbReference>
<reference evidence="2" key="1">
    <citation type="submission" date="2020-05" db="EMBL/GenBank/DDBJ databases">
        <authorList>
            <person name="Chiriac C."/>
            <person name="Salcher M."/>
            <person name="Ghai R."/>
            <person name="Kavagutti S V."/>
        </authorList>
    </citation>
    <scope>NUCLEOTIDE SEQUENCE</scope>
</reference>
<accession>A0A6J6P2L7</accession>
<proteinExistence type="predicted"/>